<proteinExistence type="predicted"/>
<evidence type="ECO:0000256" key="2">
    <source>
        <dbReference type="SAM" id="Phobius"/>
    </source>
</evidence>
<feature type="compositionally biased region" description="Basic and acidic residues" evidence="1">
    <location>
        <begin position="224"/>
        <end position="250"/>
    </location>
</feature>
<reference evidence="4" key="1">
    <citation type="submission" date="2017-02" db="UniProtKB">
        <authorList>
            <consortium name="WormBaseParasite"/>
        </authorList>
    </citation>
    <scope>IDENTIFICATION</scope>
</reference>
<keyword evidence="3" id="KW-1185">Reference proteome</keyword>
<keyword evidence="2" id="KW-1133">Transmembrane helix</keyword>
<feature type="compositionally biased region" description="Polar residues" evidence="1">
    <location>
        <begin position="199"/>
        <end position="216"/>
    </location>
</feature>
<keyword evidence="2" id="KW-0812">Transmembrane</keyword>
<accession>A0A0N4ZFW8</accession>
<dbReference type="WBParaSite" id="PTRK_0000664600.1">
    <property type="protein sequence ID" value="PTRK_0000664600.1"/>
    <property type="gene ID" value="PTRK_0000664600"/>
</dbReference>
<feature type="region of interest" description="Disordered" evidence="1">
    <location>
        <begin position="300"/>
        <end position="342"/>
    </location>
</feature>
<organism evidence="3 4">
    <name type="scientific">Parastrongyloides trichosuri</name>
    <name type="common">Possum-specific nematode worm</name>
    <dbReference type="NCBI Taxonomy" id="131310"/>
    <lineage>
        <taxon>Eukaryota</taxon>
        <taxon>Metazoa</taxon>
        <taxon>Ecdysozoa</taxon>
        <taxon>Nematoda</taxon>
        <taxon>Chromadorea</taxon>
        <taxon>Rhabditida</taxon>
        <taxon>Tylenchina</taxon>
        <taxon>Panagrolaimomorpha</taxon>
        <taxon>Strongyloidoidea</taxon>
        <taxon>Strongyloididae</taxon>
        <taxon>Parastrongyloides</taxon>
    </lineage>
</organism>
<feature type="region of interest" description="Disordered" evidence="1">
    <location>
        <begin position="199"/>
        <end position="250"/>
    </location>
</feature>
<protein>
    <submittedName>
        <fullName evidence="4">Uncharacterized protein</fullName>
    </submittedName>
</protein>
<evidence type="ECO:0000313" key="3">
    <source>
        <dbReference type="Proteomes" id="UP000038045"/>
    </source>
</evidence>
<evidence type="ECO:0000256" key="1">
    <source>
        <dbReference type="SAM" id="MobiDB-lite"/>
    </source>
</evidence>
<sequence>MSSGESNILSKIFTFYTRIFIKVYQYWLKCCEHESPGIMKKVHNVIEKSEAILDETVSAIEGDIQNVVNSVFEKESQTQIVFEKYLGFLISTPCFNVVMLILIVIGLYYLYDMIRRRYDESCKKLELASQSTLSEIESTQRDTKIEKTTEELNTKIKEIVHKLAGVDSTTGRISQISTDVNLQSNKKISNVSNDQKTLDSSSIISAGDTSKSSNVSLPIKKKSVTKEAIRMKRTSPKLEKNSKKDDLKDSFDDYFKDMDKENLEKEQQTNKNKNNNGDSVLSEIDEPTLSDAVKQEKNIKNSLGKEGQNDNHSKTNRSSNPNKLPILSIDKNTTNEKKTSPKDVYIFPTSQKAELVNGQEIQGQRGQPLSLDKTQPSIILNSNESGICPSSSEESLICENVRGPKNKTFEALIKGISLN</sequence>
<feature type="transmembrane region" description="Helical" evidence="2">
    <location>
        <begin position="85"/>
        <end position="111"/>
    </location>
</feature>
<dbReference type="Proteomes" id="UP000038045">
    <property type="component" value="Unplaced"/>
</dbReference>
<dbReference type="AlphaFoldDB" id="A0A0N4ZFW8"/>
<evidence type="ECO:0000313" key="4">
    <source>
        <dbReference type="WBParaSite" id="PTRK_0000664600.1"/>
    </source>
</evidence>
<keyword evidence="2" id="KW-0472">Membrane</keyword>
<name>A0A0N4ZFW8_PARTI</name>